<accession>A0AAD9MQC7</accession>
<protein>
    <submittedName>
        <fullName evidence="2">Uncharacterized protein</fullName>
    </submittedName>
</protein>
<proteinExistence type="predicted"/>
<organism evidence="2 3">
    <name type="scientific">Paralvinella palmiformis</name>
    <dbReference type="NCBI Taxonomy" id="53620"/>
    <lineage>
        <taxon>Eukaryota</taxon>
        <taxon>Metazoa</taxon>
        <taxon>Spiralia</taxon>
        <taxon>Lophotrochozoa</taxon>
        <taxon>Annelida</taxon>
        <taxon>Polychaeta</taxon>
        <taxon>Sedentaria</taxon>
        <taxon>Canalipalpata</taxon>
        <taxon>Terebellida</taxon>
        <taxon>Terebelliformia</taxon>
        <taxon>Alvinellidae</taxon>
        <taxon>Paralvinella</taxon>
    </lineage>
</organism>
<gene>
    <name evidence="2" type="ORF">LSH36_1582g00000</name>
</gene>
<dbReference type="Proteomes" id="UP001208570">
    <property type="component" value="Unassembled WGS sequence"/>
</dbReference>
<feature type="region of interest" description="Disordered" evidence="1">
    <location>
        <begin position="46"/>
        <end position="110"/>
    </location>
</feature>
<keyword evidence="3" id="KW-1185">Reference proteome</keyword>
<dbReference type="AlphaFoldDB" id="A0AAD9MQC7"/>
<dbReference type="EMBL" id="JAODUP010001581">
    <property type="protein sequence ID" value="KAK2139871.1"/>
    <property type="molecule type" value="Genomic_DNA"/>
</dbReference>
<evidence type="ECO:0000256" key="1">
    <source>
        <dbReference type="SAM" id="MobiDB-lite"/>
    </source>
</evidence>
<feature type="compositionally biased region" description="Basic residues" evidence="1">
    <location>
        <begin position="77"/>
        <end position="87"/>
    </location>
</feature>
<evidence type="ECO:0000313" key="3">
    <source>
        <dbReference type="Proteomes" id="UP001208570"/>
    </source>
</evidence>
<reference evidence="2" key="1">
    <citation type="journal article" date="2023" name="Mol. Biol. Evol.">
        <title>Third-Generation Sequencing Reveals the Adaptive Role of the Epigenome in Three Deep-Sea Polychaetes.</title>
        <authorList>
            <person name="Perez M."/>
            <person name="Aroh O."/>
            <person name="Sun Y."/>
            <person name="Lan Y."/>
            <person name="Juniper S.K."/>
            <person name="Young C.R."/>
            <person name="Angers B."/>
            <person name="Qian P.Y."/>
        </authorList>
    </citation>
    <scope>NUCLEOTIDE SEQUENCE</scope>
    <source>
        <strain evidence="2">P08H-3</strain>
    </source>
</reference>
<sequence length="110" mass="12576">MLFGVCIYTNMLFNRGDSALSRQEIYPQLPHSGVTDLLNAGVANETIDSPRKLPPLTLPPVNKVNPEDTPDDQDQNKKKKKKHKKRHHEDVDHEDNGQINTDYDIDRTEN</sequence>
<name>A0AAD9MQC7_9ANNE</name>
<evidence type="ECO:0000313" key="2">
    <source>
        <dbReference type="EMBL" id="KAK2139871.1"/>
    </source>
</evidence>
<comment type="caution">
    <text evidence="2">The sequence shown here is derived from an EMBL/GenBank/DDBJ whole genome shotgun (WGS) entry which is preliminary data.</text>
</comment>